<dbReference type="Gene3D" id="3.40.50.300">
    <property type="entry name" value="P-loop containing nucleotide triphosphate hydrolases"/>
    <property type="match status" value="2"/>
</dbReference>
<dbReference type="GO" id="GO:0006289">
    <property type="term" value="P:nucleotide-excision repair"/>
    <property type="evidence" value="ECO:0007669"/>
    <property type="project" value="TreeGrafter"/>
</dbReference>
<evidence type="ECO:0000256" key="1">
    <source>
        <dbReference type="ARBA" id="ARBA00022741"/>
    </source>
</evidence>
<organism evidence="5">
    <name type="scientific">Thermogladius calderae</name>
    <dbReference type="NCBI Taxonomy" id="1200300"/>
    <lineage>
        <taxon>Archaea</taxon>
        <taxon>Thermoproteota</taxon>
        <taxon>Thermoprotei</taxon>
        <taxon>Desulfurococcales</taxon>
        <taxon>Desulfurococcaceae</taxon>
        <taxon>Thermogladius</taxon>
    </lineage>
</organism>
<gene>
    <name evidence="5" type="ORF">ENM60_02855</name>
</gene>
<accession>A0A7J3XYQ3</accession>
<dbReference type="GO" id="GO:0036297">
    <property type="term" value="P:interstrand cross-link repair"/>
    <property type="evidence" value="ECO:0007669"/>
    <property type="project" value="TreeGrafter"/>
</dbReference>
<dbReference type="InterPro" id="IPR018973">
    <property type="entry name" value="MZB"/>
</dbReference>
<keyword evidence="5" id="KW-0378">Hydrolase</keyword>
<dbReference type="Pfam" id="PF09369">
    <property type="entry name" value="MZB"/>
    <property type="match status" value="1"/>
</dbReference>
<dbReference type="InterPro" id="IPR014001">
    <property type="entry name" value="Helicase_ATP-bd"/>
</dbReference>
<keyword evidence="5" id="KW-0347">Helicase</keyword>
<sequence length="759" mass="84335">MIRNKVLLEVNSELVSLYPKSGVAIIHEYVEESGEPEEGPGIEEVGLPGDLKKALEKAGLKRLYKFQYEAFEYIRSGFHTVIVAGTGTGKTEGFLIPILADLYSNPTPLPRAVVTYPTKALSRDQLSRFYKYMAFGKVSAGIYDGDTPSEARRRIRLNPPSILITNPDMIHVGLARSSGVRMFVEKAKFFVVDELHVYEGVLGTHLKYIVDRVKLTRGSTPQFIASSATLSNPKEFAESILGVDVAVVKGPNRRRGLAVHALVSTGYLSRWTITAALSSILARMGLKHIIFVDSQQMAELVARISSRSFGNNVLVHRAGLPPEERRSVEEKLKRGEILAVASTPTLELGIDIGDLDAVVMASPPPSYTKYLQRAGRAGRRGRVGFVFTILGDDPIDSYYERYPQQFFNQETPPSVIEPANIEVGKIHLLAYLLESRRARISDLPPVWRRALDLLVEQGAVYVRGNYAYPRRALALRILEEYGSIRSGGPQVEILEEDGGVLGYRELPQAILDLYPGAIYLSQTKPYTSLGVDVEGRKTYVKRLEGEVDYYTKPLYTVDVLDYSVLDERVTARGIPLVYADVQLEISVEGYVVRNVFDEKSGGKYWFDSPIKYSYPTKAVLIKYPELGEFSRIDHAEAFHAIEHALISAARLVCGAGLTDMGGVSYPSGDIVVYDAAPGGSGLARLLFERFERAEEIALDIVSKCNCEDGCPRCIYSPYCGNNNQVLSRRKASYVLRLVVEEKTREEVRPLENKKGRPLA</sequence>
<dbReference type="GO" id="GO:0003676">
    <property type="term" value="F:nucleic acid binding"/>
    <property type="evidence" value="ECO:0007669"/>
    <property type="project" value="InterPro"/>
</dbReference>
<evidence type="ECO:0000256" key="2">
    <source>
        <dbReference type="ARBA" id="ARBA00022840"/>
    </source>
</evidence>
<keyword evidence="1" id="KW-0547">Nucleotide-binding</keyword>
<evidence type="ECO:0000259" key="4">
    <source>
        <dbReference type="PROSITE" id="PS51194"/>
    </source>
</evidence>
<feature type="domain" description="Helicase ATP-binding" evidence="3">
    <location>
        <begin position="71"/>
        <end position="248"/>
    </location>
</feature>
<dbReference type="CDD" id="cd17923">
    <property type="entry name" value="DEXHc_Hrq1-like"/>
    <property type="match status" value="1"/>
</dbReference>
<dbReference type="PANTHER" id="PTHR47957:SF3">
    <property type="entry name" value="ATP-DEPENDENT HELICASE HRQ1"/>
    <property type="match status" value="1"/>
</dbReference>
<dbReference type="AlphaFoldDB" id="A0A7J3XYQ3"/>
<name>A0A7J3XYQ3_9CREN</name>
<dbReference type="PANTHER" id="PTHR47957">
    <property type="entry name" value="ATP-DEPENDENT HELICASE HRQ1"/>
    <property type="match status" value="1"/>
</dbReference>
<evidence type="ECO:0000259" key="3">
    <source>
        <dbReference type="PROSITE" id="PS51192"/>
    </source>
</evidence>
<dbReference type="SMART" id="SM00487">
    <property type="entry name" value="DEXDc"/>
    <property type="match status" value="1"/>
</dbReference>
<reference evidence="5" key="1">
    <citation type="journal article" date="2020" name="mSystems">
        <title>Genome- and Community-Level Interaction Insights into Carbon Utilization and Element Cycling Functions of Hydrothermarchaeota in Hydrothermal Sediment.</title>
        <authorList>
            <person name="Zhou Z."/>
            <person name="Liu Y."/>
            <person name="Xu W."/>
            <person name="Pan J."/>
            <person name="Luo Z.H."/>
            <person name="Li M."/>
        </authorList>
    </citation>
    <scope>NUCLEOTIDE SEQUENCE [LARGE SCALE GENOMIC DNA]</scope>
    <source>
        <strain evidence="5">SpSt-110</strain>
    </source>
</reference>
<keyword evidence="2" id="KW-0067">ATP-binding</keyword>
<dbReference type="GO" id="GO:0005524">
    <property type="term" value="F:ATP binding"/>
    <property type="evidence" value="ECO:0007669"/>
    <property type="project" value="UniProtKB-KW"/>
</dbReference>
<dbReference type="InterPro" id="IPR027417">
    <property type="entry name" value="P-loop_NTPase"/>
</dbReference>
<protein>
    <submittedName>
        <fullName evidence="5">DEAD/DEAH box helicase</fullName>
    </submittedName>
</protein>
<dbReference type="SUPFAM" id="SSF52540">
    <property type="entry name" value="P-loop containing nucleoside triphosphate hydrolases"/>
    <property type="match status" value="1"/>
</dbReference>
<dbReference type="PROSITE" id="PS51194">
    <property type="entry name" value="HELICASE_CTER"/>
    <property type="match status" value="1"/>
</dbReference>
<feature type="domain" description="Helicase C-terminal" evidence="4">
    <location>
        <begin position="272"/>
        <end position="422"/>
    </location>
</feature>
<dbReference type="InterPro" id="IPR011545">
    <property type="entry name" value="DEAD/DEAH_box_helicase_dom"/>
</dbReference>
<dbReference type="SMART" id="SM00490">
    <property type="entry name" value="HELICc"/>
    <property type="match status" value="1"/>
</dbReference>
<dbReference type="Pfam" id="PF00270">
    <property type="entry name" value="DEAD"/>
    <property type="match status" value="1"/>
</dbReference>
<dbReference type="GO" id="GO:0043138">
    <property type="term" value="F:3'-5' DNA helicase activity"/>
    <property type="evidence" value="ECO:0007669"/>
    <property type="project" value="TreeGrafter"/>
</dbReference>
<comment type="caution">
    <text evidence="5">The sequence shown here is derived from an EMBL/GenBank/DDBJ whole genome shotgun (WGS) entry which is preliminary data.</text>
</comment>
<dbReference type="InterPro" id="IPR001650">
    <property type="entry name" value="Helicase_C-like"/>
</dbReference>
<dbReference type="Pfam" id="PF00271">
    <property type="entry name" value="Helicase_C"/>
    <property type="match status" value="1"/>
</dbReference>
<evidence type="ECO:0000313" key="5">
    <source>
        <dbReference type="EMBL" id="HHP67721.1"/>
    </source>
</evidence>
<proteinExistence type="predicted"/>
<dbReference type="EMBL" id="DRYK01000035">
    <property type="protein sequence ID" value="HHP67721.1"/>
    <property type="molecule type" value="Genomic_DNA"/>
</dbReference>
<dbReference type="PROSITE" id="PS51192">
    <property type="entry name" value="HELICASE_ATP_BIND_1"/>
    <property type="match status" value="1"/>
</dbReference>